<sequence length="592" mass="63020">MSVPPIRIANFSGYLGDRYTALDEVMRGDPVDVLMGDYLAEITLAALAARYARDASKGYVEYFVDQVRPHLPALADRGLRVVTNAGGFNPAALAATLRSEINTLGLSLRVAHVEGDNVFAELDDLQGAGHGLENMDTGRGLSEWGVTPIAANAYLGGWGIAAALDAGADIVVCGRVTDASLTVGPAAWWHGWATDDWDSLAGAVMAGHIIECGPHATGGNFSGFRALRPTLTPGFPIAEIEADGSSVITKHSTDDGVVTADTVTAQIVYEIQGPQYLNPDVTVDLHNIRLQPEGTDRIRVTGVTGSPPPATTKVAVFGLVGYSVVNTVFVTAPDVDEKVSLLRSQIARDMPDGVEVHCTRIGTAAADPHTQWDATIAVRVMAMSADADVLASADMSRRLGALYLQGIPGFFHDGAAGLHSTPKPRVDYWPALLPLAAIGHRAVLDDVTVDIAPSAVTRTPGQPEHPEPADPEYAGAATTVELGVVAHARSGDKGGNSNVGIWTPYPKVWPWLRRFLSTEELHRLMPETKDLDIVRHEFPELRAVHFVVRGLLGTGGSSNVRVDQVGKAVGEYLRAKHVVIPDAVLDRVRKQS</sequence>
<proteinExistence type="predicted"/>
<name>A0A2G3PP07_WILMA</name>
<dbReference type="EMBL" id="PEBD01000005">
    <property type="protein sequence ID" value="PHV67525.1"/>
    <property type="molecule type" value="Genomic_DNA"/>
</dbReference>
<protein>
    <recommendedName>
        <fullName evidence="5">Exopolyphosphatase</fullName>
    </recommendedName>
</protein>
<organism evidence="3 4">
    <name type="scientific">Williamsia marianensis</name>
    <dbReference type="NCBI Taxonomy" id="85044"/>
    <lineage>
        <taxon>Bacteria</taxon>
        <taxon>Bacillati</taxon>
        <taxon>Actinomycetota</taxon>
        <taxon>Actinomycetes</taxon>
        <taxon>Mycobacteriales</taxon>
        <taxon>Nocardiaceae</taxon>
        <taxon>Williamsia</taxon>
    </lineage>
</organism>
<evidence type="ECO:0000313" key="4">
    <source>
        <dbReference type="Proteomes" id="UP000225108"/>
    </source>
</evidence>
<evidence type="ECO:0000313" key="3">
    <source>
        <dbReference type="EMBL" id="PHV67525.1"/>
    </source>
</evidence>
<dbReference type="Pfam" id="PF23544">
    <property type="entry name" value="AtuA_ferredoxin"/>
    <property type="match status" value="1"/>
</dbReference>
<dbReference type="RefSeq" id="WP_099382215.1">
    <property type="nucleotide sequence ID" value="NZ_PEBD01000005.1"/>
</dbReference>
<dbReference type="InterPro" id="IPR010839">
    <property type="entry name" value="AtuA_N"/>
</dbReference>
<evidence type="ECO:0000259" key="2">
    <source>
        <dbReference type="Pfam" id="PF23544"/>
    </source>
</evidence>
<accession>A0A2G3PP07</accession>
<dbReference type="AlphaFoldDB" id="A0A2G3PP07"/>
<dbReference type="PANTHER" id="PTHR47585:SF1">
    <property type="entry name" value="DUF1446 DOMAIN-CONTAINING PROTEIN"/>
    <property type="match status" value="1"/>
</dbReference>
<evidence type="ECO:0000259" key="1">
    <source>
        <dbReference type="Pfam" id="PF07287"/>
    </source>
</evidence>
<dbReference type="Pfam" id="PF07287">
    <property type="entry name" value="AtuA"/>
    <property type="match status" value="1"/>
</dbReference>
<dbReference type="InterPro" id="IPR056362">
    <property type="entry name" value="AtuA-like_ferredoxin_dom"/>
</dbReference>
<gene>
    <name evidence="3" type="ORF">CSW57_07485</name>
</gene>
<dbReference type="PANTHER" id="PTHR47585">
    <property type="match status" value="1"/>
</dbReference>
<reference evidence="3 4" key="1">
    <citation type="submission" date="2017-10" db="EMBL/GenBank/DDBJ databases">
        <title>The draft genome sequence of Williamsia sp. BULT 1.1 isolated from the semi-arid grassland soils from South Africa.</title>
        <authorList>
            <person name="Kabwe M.H."/>
            <person name="Govender N."/>
            <person name="Mutseka Lunga P."/>
            <person name="Vikram S."/>
            <person name="Makhalanyane T.P."/>
        </authorList>
    </citation>
    <scope>NUCLEOTIDE SEQUENCE [LARGE SCALE GENOMIC DNA]</scope>
    <source>
        <strain evidence="3 4">BULT 1.1</strain>
    </source>
</reference>
<comment type="caution">
    <text evidence="3">The sequence shown here is derived from an EMBL/GenBank/DDBJ whole genome shotgun (WGS) entry which is preliminary data.</text>
</comment>
<dbReference type="Proteomes" id="UP000225108">
    <property type="component" value="Unassembled WGS sequence"/>
</dbReference>
<evidence type="ECO:0008006" key="5">
    <source>
        <dbReference type="Google" id="ProtNLM"/>
    </source>
</evidence>
<feature type="domain" description="AtuA-like ferredoxin-fold" evidence="2">
    <location>
        <begin position="481"/>
        <end position="578"/>
    </location>
</feature>
<feature type="domain" description="Acyclic terpene utilisation N-terminal" evidence="1">
    <location>
        <begin position="6"/>
        <end position="443"/>
    </location>
</feature>